<dbReference type="GO" id="GO:0005524">
    <property type="term" value="F:ATP binding"/>
    <property type="evidence" value="ECO:0007669"/>
    <property type="project" value="UniProtKB-KW"/>
</dbReference>
<dbReference type="GO" id="GO:0009570">
    <property type="term" value="C:chloroplast stroma"/>
    <property type="evidence" value="ECO:0007669"/>
    <property type="project" value="UniProtKB-SubCell"/>
</dbReference>
<organism evidence="9">
    <name type="scientific">Andreaea regularis</name>
    <dbReference type="NCBI Taxonomy" id="2994948"/>
    <lineage>
        <taxon>Eukaryota</taxon>
        <taxon>Viridiplantae</taxon>
        <taxon>Streptophyta</taxon>
        <taxon>Embryophyta</taxon>
        <taxon>Bryophyta</taxon>
        <taxon>Andreaeophytina</taxon>
        <taxon>Andreaeopsida</taxon>
        <taxon>Andreaeales</taxon>
        <taxon>Andreaeaceae</taxon>
        <taxon>Andreaea</taxon>
    </lineage>
</organism>
<name>A0A9E9GGK7_9BRYO</name>
<comment type="subcellular location">
    <subcellularLocation>
        <location evidence="6">Plastid</location>
        <location evidence="6">Chloroplast stroma</location>
    </subcellularLocation>
</comment>
<evidence type="ECO:0000313" key="9">
    <source>
        <dbReference type="EMBL" id="WAS08584.1"/>
    </source>
</evidence>
<sequence>MKQKLSKKKYLYKKLEFEEIIKNPQYFFDLWANSNLVKLLTKIFSNRETFIKIFDFRIIGSLILRDLRSSKSNKNSILNGFMLFILPIFIYHLNNKTIIEKKYLNLIRIIYGNANYYECKETILGESFKFCKKNFYIFPHHSFSFPKEKNNLLNLKKTKEKYSVIERNLKKKLCVIPGYDQIYSWGSQWWKFWIVEQILPDWKIPPNSINKIDALLREKNIEDLKHFFEFYIDNVICQNYDWEYKFNFIFFNNYEKKIGLESKEYIKILKDTLFLQIFSAFCEKLVSEIEDPFEPENSNSIIELNNNDKYFSYIPLFYEKKITWKFPYCLKKKIFQNLKNWGESDQIIAKSYVFMKKKRWFFFQNYAEFYRWQLYKYKNYFFDYEKDLSQLNSIRNKLNLSIFQLNHSNNEQYFTKVEENLSNISYQFSKYILYKTKKFNNLEKNYNKSINNYKIISQNFKYTEKKNEIKTTFTLNSIKFKFIQSNKNIFEWLFHKKDLRSKNIKQLITNSIIWDIPFLIKNERQIVESNLSSNFFFKNYSIFWVKKIFIEDKKYIMNKLFSKQKKFEINNFSKYIRHAFLNLLSIDELNIGFYATKKYRKNYKVTKKSQQNIFFRYDIKSDNNRLMDLWKTKKNFQNLLFNSVISLDYAYKIVQGNKYDINKSNSIILRHSKIYWNIFYSIWFNFNKYNKKYVFQFQNFIKLVKILDQLNLLITKSNLIYNKTINNNINYQFQKNYELKKNLLFNQKFNKRNEIKNKILFILLETTNTTNKNPLFLHQIKKKLLIQNYSKKKIKIYNFFPKFHTKFTNWYRLNYDKFSKNLNNFLNKLHLINKFLFYLIKRNWIENGILKSIIKNIINKNLLDWKKKNKIYFYCNNIKKYIYINWNLNVYKWINKTKKWKELSKHFLFQHRYLTISANKIIFFTNQNSNICWSKKLNKKNIYIFYRNFIIILLNKFNKNFHKISNLSIFYPNFVIIQNSFLEKFILNNHNLLQKIKLDINNKLIVQLYFNKILPITKFIIKYFNNKNNNQIYIEFFNNTCFFTICQNQKIYFNSIKVYNKSSLNFYFYKANTLKFIDYLHYSDSDYKKRFPFYMEKKKNYNLIYRQLIKNLPIYKKKKNLFINQIIFFYKKSNINSIIESQVSNILLPKYLQKISDQKLVFSNNNLNKWLNSLIQMNPFFHKKKNSDFINVSIINQPTIKQIINFKITNYYQSYLEISNLEKKNLDLYVKKILKSKNYFIQTQFFQNYVLSDFFLKIRNENNEMLNWINKLFINLDLEKNSMYIIPNRNINNISINLSFYKKDENLLSFFSKKSTNLIQKSKINKVFFKTSGFFFKWNVFKKYIAWLFTSEWWKYLKNIVLDFFSEILLNINDQFNYTFYTILQDIQKNLYNLGINLSFILKTQIFGNFFGKWNLRLLKQIDNQQKNRGFRWTHLRLINIWNSQYLTIISLFTFGYFIFQKYFCTLLGSDYIELWEYFEIIQHLTDPSRATYLDNLIHHNSIQFIKAENILMHFFNNLKHYIKNGKFYLFTKQKLNKWLVNNKSLDLSRRERKVLVQSLITEKTISEYGFNFISNYNSINSNFGYEITKQQGFHYLQHLAENYQKSLINYPFHHFYLAEKCIFLSFWQKTISSQMLWQAKQTNSLKLVCYRKPVPLQLRSFFSKGILLIGPSETGRSYLIKNLAADSFIPLIKISINKLLYNKPDIITESWMNILMESLRRLSLILELAKKMSPCVIWIQNIHELNVNRLTQNVESDPTFLLGILLKYFQTDFTKKSIKGIVIIGSTDFPKKVDPALISPNRLDRLINVRMLNILQRQQEFPILLQSKHNKYFYLKNKRSCLNEFGYRTMGYNARDLAALVNEILLINLTRNQKIIDLKTIRLAFHRQAMGSTYIDNKITFSQNYGILFYKVGKAIIQNLFIKGSSINPLCISNDLWKKKFYYLSKWYLEPSIVESTIKEFTILPHILGCLAGLAARDSWFILQNKPGNLISLDRYAENDFYLACGILESFLIEFPWLEISEKKNIDVKLELTLQFQIRNPLHMIKKGLFSIASKKFIHTENELSNKSFKQTTHYKEKLYQLTNNITWAPRILRLSFIRSNLFDWIKRPDQFKVTYNFQLSNKEEKKNFNNLEENSHFCRIVQNKTKEQLLYERILSRIRRRNVQELESQLENILLEERFVIFGFSRLSTEYRMEYQLSDKPMLFIGGRFLWDPTGLLFQIRHFVFSRQDLFVDEEMLRRLYVTYGTRREREKSRSSQKIKQFFLRRGYGRDSMTNLSINRWNQLPFLQKQNIETFKRIEEIGVQLKRPQVFTPVYLYQRWLIENPQEKWTRFELLDNQQRWLKANNLLFNDSFIYKTLLEIYQYLLKFFLSNKILLNEMTIMLLKNKWLFQNEIEQFINITNITK</sequence>
<evidence type="ECO:0000256" key="4">
    <source>
        <dbReference type="ARBA" id="ARBA00022741"/>
    </source>
</evidence>
<dbReference type="GeneID" id="77724630"/>
<dbReference type="InterPro" id="IPR003959">
    <property type="entry name" value="ATPase_AAA_core"/>
</dbReference>
<keyword evidence="7" id="KW-0812">Transmembrane</keyword>
<keyword evidence="3 9" id="KW-0934">Plastid</keyword>
<keyword evidence="7" id="KW-0472">Membrane</keyword>
<evidence type="ECO:0000259" key="8">
    <source>
        <dbReference type="SMART" id="SM00382"/>
    </source>
</evidence>
<dbReference type="PANTHER" id="PTHR33078:SF100">
    <property type="entry name" value="PROTEIN YCF2"/>
    <property type="match status" value="1"/>
</dbReference>
<dbReference type="Gene3D" id="3.40.50.300">
    <property type="entry name" value="P-loop containing nucleotide triphosphate hydrolases"/>
    <property type="match status" value="1"/>
</dbReference>
<dbReference type="PANTHER" id="PTHR33078">
    <property type="entry name" value="PROTEIN YCF2-RELATED"/>
    <property type="match status" value="1"/>
</dbReference>
<keyword evidence="9" id="KW-0150">Chloroplast</keyword>
<geneLocation type="chloroplast" evidence="9"/>
<dbReference type="SMART" id="SM00382">
    <property type="entry name" value="AAA"/>
    <property type="match status" value="1"/>
</dbReference>
<dbReference type="GO" id="GO:0016887">
    <property type="term" value="F:ATP hydrolysis activity"/>
    <property type="evidence" value="ECO:0007669"/>
    <property type="project" value="InterPro"/>
</dbReference>
<evidence type="ECO:0000256" key="3">
    <source>
        <dbReference type="ARBA" id="ARBA00022640"/>
    </source>
</evidence>
<accession>A0A9E9GGK7</accession>
<keyword evidence="7" id="KW-1133">Transmembrane helix</keyword>
<evidence type="ECO:0000256" key="7">
    <source>
        <dbReference type="SAM" id="Phobius"/>
    </source>
</evidence>
<feature type="domain" description="AAA+ ATPase" evidence="8">
    <location>
        <begin position="1663"/>
        <end position="1813"/>
    </location>
</feature>
<comment type="similarity">
    <text evidence="2 6">Belongs to the Ycf2 family.</text>
</comment>
<proteinExistence type="inferred from homology"/>
<dbReference type="Gene3D" id="1.10.8.60">
    <property type="match status" value="1"/>
</dbReference>
<comment type="function">
    <text evidence="1 6">Probable ATPase of unknown function. Its presence in a non-photosynthetic plant (Epifagus virginiana) and experiments in tobacco indicate that it has an essential function which is probably not related to photosynthesis.</text>
</comment>
<dbReference type="InterPro" id="IPR056777">
    <property type="entry name" value="Ycf2_N"/>
</dbReference>
<gene>
    <name evidence="6 9" type="primary">ycf2</name>
</gene>
<dbReference type="InterPro" id="IPR003593">
    <property type="entry name" value="AAA+_ATPase"/>
</dbReference>
<dbReference type="SUPFAM" id="SSF52540">
    <property type="entry name" value="P-loop containing nucleoside triphosphate hydrolases"/>
    <property type="match status" value="1"/>
</dbReference>
<keyword evidence="4 6" id="KW-0547">Nucleotide-binding</keyword>
<dbReference type="EMBL" id="ON768814">
    <property type="protein sequence ID" value="WAS08584.1"/>
    <property type="molecule type" value="Genomic_DNA"/>
</dbReference>
<evidence type="ECO:0000256" key="6">
    <source>
        <dbReference type="HAMAP-Rule" id="MF_01330"/>
    </source>
</evidence>
<evidence type="ECO:0000256" key="2">
    <source>
        <dbReference type="ARBA" id="ARBA00009361"/>
    </source>
</evidence>
<feature type="binding site" evidence="6">
    <location>
        <begin position="1671"/>
        <end position="1678"/>
    </location>
    <ligand>
        <name>ATP</name>
        <dbReference type="ChEBI" id="CHEBI:30616"/>
    </ligand>
</feature>
<feature type="transmembrane region" description="Helical" evidence="7">
    <location>
        <begin position="76"/>
        <end position="93"/>
    </location>
</feature>
<reference evidence="9" key="1">
    <citation type="submission" date="2022-06" db="EMBL/GenBank/DDBJ databases">
        <title>Complete chloroplast genome sequences of an Antarctic moss Andreaea regularis.</title>
        <authorList>
            <person name="Sulaiman S."/>
            <person name="Min K."/>
            <person name="Lee J."/>
            <person name="Lee H."/>
        </authorList>
    </citation>
    <scope>NUCLEOTIDE SEQUENCE</scope>
</reference>
<dbReference type="CDD" id="cd19505">
    <property type="entry name" value="RecA-like_Ycf2"/>
    <property type="match status" value="1"/>
</dbReference>
<dbReference type="Pfam" id="PF00004">
    <property type="entry name" value="AAA"/>
    <property type="match status" value="1"/>
</dbReference>
<protein>
    <recommendedName>
        <fullName evidence="6">Protein Ycf2</fullName>
    </recommendedName>
</protein>
<dbReference type="RefSeq" id="YP_010613839.1">
    <property type="nucleotide sequence ID" value="NC_070057.1"/>
</dbReference>
<dbReference type="InterPro" id="IPR008543">
    <property type="entry name" value="Uncharacterised_Ycf2"/>
</dbReference>
<evidence type="ECO:0000256" key="1">
    <source>
        <dbReference type="ARBA" id="ARBA00002329"/>
    </source>
</evidence>
<dbReference type="InterPro" id="IPR027417">
    <property type="entry name" value="P-loop_NTPase"/>
</dbReference>
<evidence type="ECO:0000256" key="5">
    <source>
        <dbReference type="ARBA" id="ARBA00022840"/>
    </source>
</evidence>
<dbReference type="HAMAP" id="MF_01330">
    <property type="entry name" value="Ycf2"/>
    <property type="match status" value="1"/>
</dbReference>
<keyword evidence="5 6" id="KW-0067">ATP-binding</keyword>
<dbReference type="Pfam" id="PF05695">
    <property type="entry name" value="Ycf2"/>
    <property type="match status" value="3"/>
</dbReference>